<evidence type="ECO:0000256" key="10">
    <source>
        <dbReference type="ARBA" id="ARBA00023277"/>
    </source>
</evidence>
<dbReference type="Pfam" id="PF10509">
    <property type="entry name" value="GalKase_gal_bdg"/>
    <property type="match status" value="1"/>
</dbReference>
<feature type="binding site" evidence="11">
    <location>
        <position position="246"/>
    </location>
    <ligand>
        <name>substrate</name>
    </ligand>
</feature>
<evidence type="ECO:0000256" key="5">
    <source>
        <dbReference type="ARBA" id="ARBA00022741"/>
    </source>
</evidence>
<comment type="pathway">
    <text evidence="11">Carbohydrate metabolism; galactose metabolism.</text>
</comment>
<dbReference type="PRINTS" id="PR00473">
    <property type="entry name" value="GALCTOKINASE"/>
</dbReference>
<dbReference type="SUPFAM" id="SSF55060">
    <property type="entry name" value="GHMP Kinase, C-terminal domain"/>
    <property type="match status" value="1"/>
</dbReference>
<comment type="catalytic activity">
    <reaction evidence="11">
        <text>alpha-D-galactose + ATP = alpha-D-galactose 1-phosphate + ADP + H(+)</text>
        <dbReference type="Rhea" id="RHEA:13553"/>
        <dbReference type="ChEBI" id="CHEBI:15378"/>
        <dbReference type="ChEBI" id="CHEBI:28061"/>
        <dbReference type="ChEBI" id="CHEBI:30616"/>
        <dbReference type="ChEBI" id="CHEBI:58336"/>
        <dbReference type="ChEBI" id="CHEBI:456216"/>
        <dbReference type="EC" id="2.7.1.6"/>
    </reaction>
</comment>
<keyword evidence="6 11" id="KW-0418">Kinase</keyword>
<proteinExistence type="inferred from homology"/>
<dbReference type="Proteomes" id="UP001229952">
    <property type="component" value="Chromosome"/>
</dbReference>
<feature type="region of interest" description="Disordered" evidence="13">
    <location>
        <begin position="1"/>
        <end position="22"/>
    </location>
</feature>
<dbReference type="Gene3D" id="3.30.70.890">
    <property type="entry name" value="GHMP kinase, C-terminal domain"/>
    <property type="match status" value="1"/>
</dbReference>
<comment type="subcellular location">
    <subcellularLocation>
        <location evidence="11">Cytoplasm</location>
    </subcellularLocation>
</comment>
<dbReference type="InterPro" id="IPR014721">
    <property type="entry name" value="Ribsml_uS5_D2-typ_fold_subgr"/>
</dbReference>
<dbReference type="InterPro" id="IPR006203">
    <property type="entry name" value="GHMP_knse_ATP-bd_CS"/>
</dbReference>
<feature type="active site" description="Proton acceptor" evidence="11">
    <location>
        <position position="194"/>
    </location>
</feature>
<evidence type="ECO:0000256" key="11">
    <source>
        <dbReference type="HAMAP-Rule" id="MF_00246"/>
    </source>
</evidence>
<organism evidence="17 18">
    <name type="scientific">Streptomyces laculatispora</name>
    <dbReference type="NCBI Taxonomy" id="887464"/>
    <lineage>
        <taxon>Bacteria</taxon>
        <taxon>Bacillati</taxon>
        <taxon>Actinomycetota</taxon>
        <taxon>Actinomycetes</taxon>
        <taxon>Kitasatosporales</taxon>
        <taxon>Streptomycetaceae</taxon>
        <taxon>Streptomyces</taxon>
    </lineage>
</organism>
<accession>A0ABY9I821</accession>
<evidence type="ECO:0000259" key="15">
    <source>
        <dbReference type="Pfam" id="PF08544"/>
    </source>
</evidence>
<evidence type="ECO:0000313" key="17">
    <source>
        <dbReference type="EMBL" id="WLQ42626.1"/>
    </source>
</evidence>
<evidence type="ECO:0000256" key="3">
    <source>
        <dbReference type="ARBA" id="ARBA00022679"/>
    </source>
</evidence>
<keyword evidence="10 11" id="KW-0119">Carbohydrate metabolism</keyword>
<dbReference type="EMBL" id="CP120992">
    <property type="protein sequence ID" value="WLQ42626.1"/>
    <property type="molecule type" value="Genomic_DNA"/>
</dbReference>
<keyword evidence="4 11" id="KW-0479">Metal-binding</keyword>
<evidence type="ECO:0000256" key="7">
    <source>
        <dbReference type="ARBA" id="ARBA00022840"/>
    </source>
</evidence>
<dbReference type="Pfam" id="PF08544">
    <property type="entry name" value="GHMP_kinases_C"/>
    <property type="match status" value="1"/>
</dbReference>
<keyword evidence="2 11" id="KW-0963">Cytoplasm</keyword>
<evidence type="ECO:0000256" key="2">
    <source>
        <dbReference type="ARBA" id="ARBA00022490"/>
    </source>
</evidence>
<evidence type="ECO:0000256" key="1">
    <source>
        <dbReference type="ARBA" id="ARBA00006566"/>
    </source>
</evidence>
<evidence type="ECO:0000259" key="16">
    <source>
        <dbReference type="Pfam" id="PF10509"/>
    </source>
</evidence>
<protein>
    <recommendedName>
        <fullName evidence="11 12">Galactokinase</fullName>
        <ecNumber evidence="11 12">2.7.1.6</ecNumber>
    </recommendedName>
    <alternativeName>
        <fullName evidence="11">Galactose kinase</fullName>
    </alternativeName>
</protein>
<dbReference type="InterPro" id="IPR006204">
    <property type="entry name" value="GHMP_kinase_N_dom"/>
</dbReference>
<dbReference type="EC" id="2.7.1.6" evidence="11 12"/>
<evidence type="ECO:0000256" key="13">
    <source>
        <dbReference type="SAM" id="MobiDB-lite"/>
    </source>
</evidence>
<dbReference type="InterPro" id="IPR020568">
    <property type="entry name" value="Ribosomal_Su5_D2-typ_SF"/>
</dbReference>
<gene>
    <name evidence="11 17" type="primary">galK</name>
    <name evidence="17" type="ORF">P8A22_23380</name>
</gene>
<evidence type="ECO:0000256" key="9">
    <source>
        <dbReference type="ARBA" id="ARBA00023144"/>
    </source>
</evidence>
<dbReference type="InterPro" id="IPR006206">
    <property type="entry name" value="Mevalonate/galactokinase"/>
</dbReference>
<sequence length="409" mass="42017">MTDNAEPTAAPTEPTASSTEPTASFTELTASFAELYGAAPEGIWAAPGRVNLIGEYTDFNDGFVMPLALPHTARAAVARRTDGELRLHSTDVPGGVVQLRVDELAPHSGHGWAAYPAGVVWALREAGHPVTGADIQLTSTVPTGAGLSSSAALEVVTALALNDLFGLGLTAAELAVLAQRAENAFVGVPCGVMDQMASACCTEGHALHLDTRDLTQRQVPFDLAAHGLQLLVVDTRVKHALGDGAYAERRAACEEGARVLGIRTLRELPYEGLGAGLDTLAAAGADESVVRCVRHVVSDNQRVEQVIALLDAGDVRAAGPVLTAGHVSLRDDLRVSCPELDLVVETANAAGALGARMTGGGFGGSAIVLVEEAQADTVTKSVLEAFASAGYAAPGVFPAVPSAGARRLG</sequence>
<keyword evidence="3 11" id="KW-0808">Transferase</keyword>
<dbReference type="GO" id="GO:0004335">
    <property type="term" value="F:galactokinase activity"/>
    <property type="evidence" value="ECO:0007669"/>
    <property type="project" value="UniProtKB-EC"/>
</dbReference>
<feature type="binding site" evidence="11">
    <location>
        <position position="150"/>
    </location>
    <ligand>
        <name>Mg(2+)</name>
        <dbReference type="ChEBI" id="CHEBI:18420"/>
    </ligand>
</feature>
<dbReference type="PIRSF" id="PIRSF000530">
    <property type="entry name" value="Galactokinase"/>
    <property type="match status" value="1"/>
</dbReference>
<dbReference type="InterPro" id="IPR022963">
    <property type="entry name" value="Galactokinase_bac"/>
</dbReference>
<comment type="function">
    <text evidence="11">Catalyzes the transfer of the gamma-phosphate of ATP to D-galactose to form alpha-D-galactose-1-phosphate (Gal-1-P).</text>
</comment>
<evidence type="ECO:0000256" key="8">
    <source>
        <dbReference type="ARBA" id="ARBA00022842"/>
    </source>
</evidence>
<feature type="domain" description="GHMP kinase N-terminal" evidence="14">
    <location>
        <begin position="115"/>
        <end position="200"/>
    </location>
</feature>
<dbReference type="InterPro" id="IPR036554">
    <property type="entry name" value="GHMP_kinase_C_sf"/>
</dbReference>
<dbReference type="Pfam" id="PF00288">
    <property type="entry name" value="GHMP_kinases_N"/>
    <property type="match status" value="1"/>
</dbReference>
<keyword evidence="7 11" id="KW-0067">ATP-binding</keyword>
<dbReference type="NCBIfam" id="TIGR00131">
    <property type="entry name" value="gal_kin"/>
    <property type="match status" value="1"/>
</dbReference>
<dbReference type="PANTHER" id="PTHR10457:SF7">
    <property type="entry name" value="GALACTOKINASE-RELATED"/>
    <property type="match status" value="1"/>
</dbReference>
<dbReference type="PANTHER" id="PTHR10457">
    <property type="entry name" value="MEVALONATE KINASE/GALACTOKINASE"/>
    <property type="match status" value="1"/>
</dbReference>
<keyword evidence="8 11" id="KW-0460">Magnesium</keyword>
<evidence type="ECO:0000313" key="18">
    <source>
        <dbReference type="Proteomes" id="UP001229952"/>
    </source>
</evidence>
<keyword evidence="5 11" id="KW-0547">Nucleotide-binding</keyword>
<reference evidence="17 18" key="1">
    <citation type="submission" date="2023-03" db="EMBL/GenBank/DDBJ databases">
        <title>Isolation and description of six Streptomyces strains from soil environments, able to metabolize different microbial glucans.</title>
        <authorList>
            <person name="Widen T."/>
            <person name="Larsbrink J."/>
        </authorList>
    </citation>
    <scope>NUCLEOTIDE SEQUENCE [LARGE SCALE GENOMIC DNA]</scope>
    <source>
        <strain evidence="17 18">Mut2</strain>
    </source>
</reference>
<dbReference type="InterPro" id="IPR019539">
    <property type="entry name" value="GalKase_N"/>
</dbReference>
<dbReference type="Gene3D" id="3.30.230.10">
    <property type="match status" value="1"/>
</dbReference>
<dbReference type="RefSeq" id="WP_306090078.1">
    <property type="nucleotide sequence ID" value="NZ_CP120992.1"/>
</dbReference>
<dbReference type="SUPFAM" id="SSF54211">
    <property type="entry name" value="Ribosomal protein S5 domain 2-like"/>
    <property type="match status" value="1"/>
</dbReference>
<feature type="binding site" evidence="11">
    <location>
        <position position="89"/>
    </location>
    <ligand>
        <name>ATP</name>
        <dbReference type="ChEBI" id="CHEBI:30616"/>
    </ligand>
</feature>
<comment type="similarity">
    <text evidence="1 11">Belongs to the GHMP kinase family. GalK subfamily.</text>
</comment>
<dbReference type="PROSITE" id="PS00627">
    <property type="entry name" value="GHMP_KINASES_ATP"/>
    <property type="match status" value="1"/>
</dbReference>
<dbReference type="InterPro" id="IPR013750">
    <property type="entry name" value="GHMP_kinase_C_dom"/>
</dbReference>
<feature type="binding site" evidence="11">
    <location>
        <begin position="144"/>
        <end position="150"/>
    </location>
    <ligand>
        <name>ATP</name>
        <dbReference type="ChEBI" id="CHEBI:30616"/>
    </ligand>
</feature>
<keyword evidence="18" id="KW-1185">Reference proteome</keyword>
<name>A0ABY9I821_9ACTN</name>
<evidence type="ECO:0000256" key="6">
    <source>
        <dbReference type="ARBA" id="ARBA00022777"/>
    </source>
</evidence>
<feature type="binding site" evidence="11">
    <location>
        <begin position="55"/>
        <end position="58"/>
    </location>
    <ligand>
        <name>substrate</name>
    </ligand>
</feature>
<evidence type="ECO:0000259" key="14">
    <source>
        <dbReference type="Pfam" id="PF00288"/>
    </source>
</evidence>
<feature type="domain" description="Galactokinase N-terminal" evidence="16">
    <location>
        <begin position="31"/>
        <end position="79"/>
    </location>
</feature>
<keyword evidence="9 11" id="KW-0299">Galactose metabolism</keyword>
<evidence type="ECO:0000256" key="4">
    <source>
        <dbReference type="ARBA" id="ARBA00022723"/>
    </source>
</evidence>
<evidence type="ECO:0000256" key="12">
    <source>
        <dbReference type="NCBIfam" id="TIGR00131"/>
    </source>
</evidence>
<feature type="binding site" evidence="11">
    <location>
        <position position="182"/>
    </location>
    <ligand>
        <name>Mg(2+)</name>
        <dbReference type="ChEBI" id="CHEBI:18420"/>
    </ligand>
</feature>
<feature type="site" description="Transition state stabilizer" evidence="11">
    <location>
        <position position="49"/>
    </location>
</feature>
<dbReference type="HAMAP" id="MF_00246">
    <property type="entry name" value="Galactokinase"/>
    <property type="match status" value="1"/>
</dbReference>
<dbReference type="PRINTS" id="PR00959">
    <property type="entry name" value="MEVGALKINASE"/>
</dbReference>
<dbReference type="InterPro" id="IPR000705">
    <property type="entry name" value="Galactokinase"/>
</dbReference>
<feature type="domain" description="GHMP kinase C-terminal" evidence="15">
    <location>
        <begin position="307"/>
        <end position="386"/>
    </location>
</feature>